<protein>
    <submittedName>
        <fullName evidence="2">Uncharacterized protein</fullName>
    </submittedName>
</protein>
<dbReference type="AlphaFoldDB" id="A0A9W6DQ73"/>
<feature type="compositionally biased region" description="Low complexity" evidence="1">
    <location>
        <begin position="37"/>
        <end position="48"/>
    </location>
</feature>
<evidence type="ECO:0000313" key="3">
    <source>
        <dbReference type="Proteomes" id="UP001143548"/>
    </source>
</evidence>
<accession>A0A9W6DQ73</accession>
<proteinExistence type="predicted"/>
<name>A0A9W6DQ73_9EURO</name>
<evidence type="ECO:0000256" key="1">
    <source>
        <dbReference type="SAM" id="MobiDB-lite"/>
    </source>
</evidence>
<dbReference type="EMBL" id="BROQ01000061">
    <property type="protein sequence ID" value="GKZ23032.1"/>
    <property type="molecule type" value="Genomic_DNA"/>
</dbReference>
<feature type="region of interest" description="Disordered" evidence="1">
    <location>
        <begin position="1"/>
        <end position="48"/>
    </location>
</feature>
<reference evidence="2" key="1">
    <citation type="submission" date="2022-07" db="EMBL/GenBank/DDBJ databases">
        <title>Taxonomy of Aspergillus series Nigri: significant species reduction supported by multi-species coalescent approaches.</title>
        <authorList>
            <person name="Bian C."/>
            <person name="Kusuya Y."/>
            <person name="Sklenar F."/>
            <person name="D'hooge E."/>
            <person name="Yaguchi T."/>
            <person name="Takahashi H."/>
            <person name="Hubka V."/>
        </authorList>
    </citation>
    <scope>NUCLEOTIDE SEQUENCE</scope>
    <source>
        <strain evidence="2">CBS 733.88</strain>
    </source>
</reference>
<gene>
    <name evidence="2" type="ORF">AbraCBS73388_009372</name>
</gene>
<feature type="compositionally biased region" description="Acidic residues" evidence="1">
    <location>
        <begin position="1"/>
        <end position="20"/>
    </location>
</feature>
<evidence type="ECO:0000313" key="2">
    <source>
        <dbReference type="EMBL" id="GKZ23032.1"/>
    </source>
</evidence>
<organism evidence="2 3">
    <name type="scientific">Aspergillus brasiliensis</name>
    <dbReference type="NCBI Taxonomy" id="319629"/>
    <lineage>
        <taxon>Eukaryota</taxon>
        <taxon>Fungi</taxon>
        <taxon>Dikarya</taxon>
        <taxon>Ascomycota</taxon>
        <taxon>Pezizomycotina</taxon>
        <taxon>Eurotiomycetes</taxon>
        <taxon>Eurotiomycetidae</taxon>
        <taxon>Eurotiales</taxon>
        <taxon>Aspergillaceae</taxon>
        <taxon>Aspergillus</taxon>
        <taxon>Aspergillus subgen. Circumdati</taxon>
    </lineage>
</organism>
<feature type="compositionally biased region" description="Polar residues" evidence="1">
    <location>
        <begin position="23"/>
        <end position="34"/>
    </location>
</feature>
<comment type="caution">
    <text evidence="2">The sequence shown here is derived from an EMBL/GenBank/DDBJ whole genome shotgun (WGS) entry which is preliminary data.</text>
</comment>
<feature type="region of interest" description="Disordered" evidence="1">
    <location>
        <begin position="73"/>
        <end position="109"/>
    </location>
</feature>
<feature type="compositionally biased region" description="Basic and acidic residues" evidence="1">
    <location>
        <begin position="98"/>
        <end position="109"/>
    </location>
</feature>
<dbReference type="Proteomes" id="UP001143548">
    <property type="component" value="Unassembled WGS sequence"/>
</dbReference>
<sequence>MAEPEDVEEDLFADLYEADDNTSHTLPSTETSRSVDPIPSAAPPINASQIPIQSVETGPNDFDTDAAYHHAYQGSHQNGADNVGIGRAHHAMSGGGESEPRGTGIKEDG</sequence>